<evidence type="ECO:0000256" key="2">
    <source>
        <dbReference type="ARBA" id="ARBA00015071"/>
    </source>
</evidence>
<dbReference type="InterPro" id="IPR040366">
    <property type="entry name" value="Nab2/ZC3H14"/>
</dbReference>
<dbReference type="PANTHER" id="PTHR14738">
    <property type="entry name" value="ZINC FINGER CCCH DOMAIN-CONTAINING PROTEIN 14"/>
    <property type="match status" value="1"/>
</dbReference>
<dbReference type="Proteomes" id="UP000770717">
    <property type="component" value="Unassembled WGS sequence"/>
</dbReference>
<dbReference type="FunFam" id="1.20.1390.10:FF:000006">
    <property type="entry name" value="zinc finger CCCH domain-containing protein 14"/>
    <property type="match status" value="1"/>
</dbReference>
<feature type="compositionally biased region" description="Polar residues" evidence="10">
    <location>
        <begin position="211"/>
        <end position="247"/>
    </location>
</feature>
<evidence type="ECO:0000256" key="7">
    <source>
        <dbReference type="ARBA" id="ARBA00023242"/>
    </source>
</evidence>
<feature type="zinc finger region" description="C3H1-type" evidence="8">
    <location>
        <begin position="631"/>
        <end position="663"/>
    </location>
</feature>
<protein>
    <recommendedName>
        <fullName evidence="2 9">Zinc finger CCCH domain-containing protein 14</fullName>
    </recommendedName>
</protein>
<gene>
    <name evidence="12" type="ORF">GDO78_010803</name>
</gene>
<dbReference type="Gene3D" id="1.20.1390.10">
    <property type="entry name" value="PWI domain"/>
    <property type="match status" value="1"/>
</dbReference>
<feature type="region of interest" description="Disordered" evidence="10">
    <location>
        <begin position="435"/>
        <end position="456"/>
    </location>
</feature>
<organism evidence="12 13">
    <name type="scientific">Eleutherodactylus coqui</name>
    <name type="common">Puerto Rican coqui</name>
    <dbReference type="NCBI Taxonomy" id="57060"/>
    <lineage>
        <taxon>Eukaryota</taxon>
        <taxon>Metazoa</taxon>
        <taxon>Chordata</taxon>
        <taxon>Craniata</taxon>
        <taxon>Vertebrata</taxon>
        <taxon>Euteleostomi</taxon>
        <taxon>Amphibia</taxon>
        <taxon>Batrachia</taxon>
        <taxon>Anura</taxon>
        <taxon>Neobatrachia</taxon>
        <taxon>Hyloidea</taxon>
        <taxon>Eleutherodactylidae</taxon>
        <taxon>Eleutherodactylinae</taxon>
        <taxon>Eleutherodactylus</taxon>
        <taxon>Eleutherodactylus</taxon>
    </lineage>
</organism>
<evidence type="ECO:0000256" key="5">
    <source>
        <dbReference type="ARBA" id="ARBA00022771"/>
    </source>
</evidence>
<dbReference type="EMBL" id="WNTK01000006">
    <property type="protein sequence ID" value="KAG9481771.1"/>
    <property type="molecule type" value="Genomic_DNA"/>
</dbReference>
<dbReference type="GO" id="GO:0008143">
    <property type="term" value="F:poly(A) binding"/>
    <property type="evidence" value="ECO:0007669"/>
    <property type="project" value="UniProtKB-UniRule"/>
</dbReference>
<dbReference type="AlphaFoldDB" id="A0A8J6F6U3"/>
<sequence>MEIGTEISRKIRTAIKGKLQELGAYVDEELPDYIMVMVANKKSQEQMTDDLSLFLGNNTTRFTTWLQGVLDKLRTVTPETNSLKASEAIIFNSSMPPLKSLPQSREDSGREVPPPRQERLPSASDSRAQRPADVRASSDVGTAARLTSAVKPLYEFSHSEAVIDIKLDLDDPFSDDLSYGPDNSVFSRKRPAAASSNRPQRPAAPLYRPPGSSQSIYQVTEGSSVHRLMQSSSQPARPKASQVNRTLSDPKLYDPQDVNPSEETYISAMASTTERAGREGDSSRKRKIPVASSVVKVRRLVEDVQEEEEEEDYMSRAAGLSSSVSVPSRPERRPSLPPSKQANKNLILKAISEAQESITRTTNYSTAPPKQTVPVAPRTRLIPEEELILMKSRASMLRYQEEPEDPVMMDTMTEEEMENFRPADSRSFILKRPKVTKDSAVQGNSPAPEAPLPSGRLIQPRESAVPEKPPSPKFIVTLEGVPSPPGYISDQEPEEELMSYTEQGEPNQEPYNALSRTEQSFPILQDLPSTNVAESSDIPTKAKISERCKYWPACKNAERCTYHHPTTPCKAFPKCRFAEKCFFIHPNCKFDAKCTKADCPYTHASRRLPAPLAKPVAHIPPVVQQCRFFPACKKTECPFYHPKHCRFSNHCTRPDCEFYHPTIPVPPRHALTWTRTQASD</sequence>
<keyword evidence="5 8" id="KW-0863">Zinc-finger</keyword>
<evidence type="ECO:0000256" key="8">
    <source>
        <dbReference type="PROSITE-ProRule" id="PRU00723"/>
    </source>
</evidence>
<feature type="region of interest" description="Disordered" evidence="10">
    <location>
        <begin position="95"/>
        <end position="140"/>
    </location>
</feature>
<dbReference type="GO" id="GO:0005737">
    <property type="term" value="C:cytoplasm"/>
    <property type="evidence" value="ECO:0007669"/>
    <property type="project" value="TreeGrafter"/>
</dbReference>
<evidence type="ECO:0000256" key="6">
    <source>
        <dbReference type="ARBA" id="ARBA00022833"/>
    </source>
</evidence>
<evidence type="ECO:0000259" key="11">
    <source>
        <dbReference type="PROSITE" id="PS50103"/>
    </source>
</evidence>
<dbReference type="GO" id="GO:0043488">
    <property type="term" value="P:regulation of mRNA stability"/>
    <property type="evidence" value="ECO:0007669"/>
    <property type="project" value="UniProtKB-UniRule"/>
</dbReference>
<feature type="domain" description="C3H1-type" evidence="11">
    <location>
        <begin position="631"/>
        <end position="663"/>
    </location>
</feature>
<proteinExistence type="inferred from homology"/>
<feature type="region of interest" description="Disordered" evidence="10">
    <location>
        <begin position="304"/>
        <end position="344"/>
    </location>
</feature>
<dbReference type="Gene3D" id="4.10.1000.30">
    <property type="match status" value="2"/>
</dbReference>
<evidence type="ECO:0000256" key="4">
    <source>
        <dbReference type="ARBA" id="ARBA00022737"/>
    </source>
</evidence>
<feature type="zinc finger region" description="C3H1-type" evidence="8">
    <location>
        <begin position="542"/>
        <end position="567"/>
    </location>
</feature>
<evidence type="ECO:0000256" key="3">
    <source>
        <dbReference type="ARBA" id="ARBA00022723"/>
    </source>
</evidence>
<dbReference type="PROSITE" id="PS50103">
    <property type="entry name" value="ZF_C3H1"/>
    <property type="match status" value="2"/>
</dbReference>
<keyword evidence="4 9" id="KW-0677">Repeat</keyword>
<evidence type="ECO:0000256" key="10">
    <source>
        <dbReference type="SAM" id="MobiDB-lite"/>
    </source>
</evidence>
<comment type="caution">
    <text evidence="12">The sequence shown here is derived from an EMBL/GenBank/DDBJ whole genome shotgun (WGS) entry which is preliminary data.</text>
</comment>
<accession>A0A8J6F6U3</accession>
<dbReference type="Pfam" id="PF14608">
    <property type="entry name" value="zf-CCCH_2"/>
    <property type="match status" value="5"/>
</dbReference>
<dbReference type="PANTHER" id="PTHR14738:SF29">
    <property type="entry name" value="ZINC FINGER CCCH DOMAIN-CONTAINING PROTEIN 14"/>
    <property type="match status" value="1"/>
</dbReference>
<feature type="region of interest" description="Disordered" evidence="10">
    <location>
        <begin position="178"/>
        <end position="261"/>
    </location>
</feature>
<reference evidence="12" key="1">
    <citation type="thesis" date="2020" institute="ProQuest LLC" country="789 East Eisenhower Parkway, Ann Arbor, MI, USA">
        <title>Comparative Genomics and Chromosome Evolution.</title>
        <authorList>
            <person name="Mudd A.B."/>
        </authorList>
    </citation>
    <scope>NUCLEOTIDE SEQUENCE</scope>
    <source>
        <strain evidence="12">HN-11 Male</strain>
        <tissue evidence="12">Kidney and liver</tissue>
    </source>
</reference>
<evidence type="ECO:0000313" key="12">
    <source>
        <dbReference type="EMBL" id="KAG9481771.1"/>
    </source>
</evidence>
<keyword evidence="13" id="KW-1185">Reference proteome</keyword>
<dbReference type="InterPro" id="IPR000571">
    <property type="entry name" value="Znf_CCCH"/>
</dbReference>
<dbReference type="GO" id="GO:0008270">
    <property type="term" value="F:zinc ion binding"/>
    <property type="evidence" value="ECO:0007669"/>
    <property type="project" value="UniProtKB-KW"/>
</dbReference>
<keyword evidence="6 8" id="KW-0862">Zinc</keyword>
<name>A0A8J6F6U3_ELECQ</name>
<dbReference type="GO" id="GO:0016607">
    <property type="term" value="C:nuclear speck"/>
    <property type="evidence" value="ECO:0007669"/>
    <property type="project" value="UniProtKB-SubCell"/>
</dbReference>
<feature type="domain" description="C3H1-type" evidence="11">
    <location>
        <begin position="542"/>
        <end position="567"/>
    </location>
</feature>
<comment type="similarity">
    <text evidence="1 9">Belongs to the ZC3H14 family.</text>
</comment>
<comment type="subcellular location">
    <subcellularLocation>
        <location evidence="9">Nucleus speckle</location>
    </subcellularLocation>
</comment>
<keyword evidence="9" id="KW-0694">RNA-binding</keyword>
<evidence type="ECO:0000256" key="9">
    <source>
        <dbReference type="RuleBase" id="RU369058"/>
    </source>
</evidence>
<evidence type="ECO:0000256" key="1">
    <source>
        <dbReference type="ARBA" id="ARBA00008423"/>
    </source>
</evidence>
<keyword evidence="7 9" id="KW-0539">Nucleus</keyword>
<dbReference type="FunFam" id="4.10.1000.30:FF:000001">
    <property type="entry name" value="Zinc finger CCCH domain-containing protein 14"/>
    <property type="match status" value="1"/>
</dbReference>
<comment type="function">
    <text evidence="9">RNA-binding protein involved in the biogenesis of circular RNAs (circRNAs), which are produced by back-splicing circularization of pre-mRNAs. Acts by binding to both exon-intron boundary and 3'-UTR of pre-mRNAs to promote circRNA biogenesis through dimerization and the association with the spliceosome.</text>
</comment>
<dbReference type="OrthoDB" id="5589010at2759"/>
<keyword evidence="3 8" id="KW-0479">Metal-binding</keyword>
<evidence type="ECO:0000313" key="13">
    <source>
        <dbReference type="Proteomes" id="UP000770717"/>
    </source>
</evidence>